<gene>
    <name evidence="4" type="primary">cbiX</name>
    <name evidence="4" type="ORF">NCTC11636_00686</name>
</gene>
<dbReference type="GO" id="GO:0016852">
    <property type="term" value="F:sirohydrochlorin cobaltochelatase activity"/>
    <property type="evidence" value="ECO:0007669"/>
    <property type="project" value="UniProtKB-EC"/>
</dbReference>
<keyword evidence="5" id="KW-1185">Reference proteome</keyword>
<sequence>MTARVPAPPRPAPRIPTRPSGGHGPEPHGPEPHLAGHGAERSSPHLQTRRHESKPAVPAGRSLVLLAHGSGHPEGRAVAEAITRQVSRRLGSHGARVTLGFLREMTPSAAQALEGSTDPVVLPLFLGRGYHVRVDIPRELSDHGSGQIVPHLGSSPRLVPVLCDRLDQAGAATCDAIVLAAAGSSDPGARQEVVDLARALEARLGRTVEPGYLSAASPRVVDAVSLLRSRGHRRVAVSSLLLSDGVFQQALGAAGADVVTAPLGAHPEVVEAVVEGYRAAAVLTGSRPPEG</sequence>
<dbReference type="Pfam" id="PF01903">
    <property type="entry name" value="CbiX"/>
    <property type="match status" value="2"/>
</dbReference>
<dbReference type="InterPro" id="IPR050963">
    <property type="entry name" value="Sirohydro_Cobaltochel/CbiX"/>
</dbReference>
<feature type="compositionally biased region" description="Basic and acidic residues" evidence="3">
    <location>
        <begin position="38"/>
        <end position="54"/>
    </location>
</feature>
<dbReference type="OrthoDB" id="7345302at2"/>
<dbReference type="PANTHER" id="PTHR33542:SF5">
    <property type="entry name" value="FERROCHELATASE CHE1"/>
    <property type="match status" value="1"/>
</dbReference>
<reference evidence="4 5" key="1">
    <citation type="submission" date="2018-12" db="EMBL/GenBank/DDBJ databases">
        <authorList>
            <consortium name="Pathogen Informatics"/>
        </authorList>
    </citation>
    <scope>NUCLEOTIDE SEQUENCE [LARGE SCALE GENOMIC DNA]</scope>
    <source>
        <strain evidence="4 5">NCTC11636</strain>
    </source>
</reference>
<evidence type="ECO:0000256" key="3">
    <source>
        <dbReference type="SAM" id="MobiDB-lite"/>
    </source>
</evidence>
<dbReference type="CDD" id="cd03414">
    <property type="entry name" value="CbiX_SirB_C"/>
    <property type="match status" value="1"/>
</dbReference>
<feature type="region of interest" description="Disordered" evidence="3">
    <location>
        <begin position="1"/>
        <end position="58"/>
    </location>
</feature>
<dbReference type="KEGG" id="ahw:NCTC11636_00686"/>
<evidence type="ECO:0000313" key="5">
    <source>
        <dbReference type="Proteomes" id="UP000266895"/>
    </source>
</evidence>
<accession>A0A3S4R2E3</accession>
<dbReference type="EMBL" id="LR134350">
    <property type="protein sequence ID" value="VEG26752.1"/>
    <property type="molecule type" value="Genomic_DNA"/>
</dbReference>
<protein>
    <submittedName>
        <fullName evidence="4">Sirohydrochlorin cobaltochelatase</fullName>
        <ecNumber evidence="4">4.99.1.3</ecNumber>
    </submittedName>
</protein>
<name>A0A3S4R2E3_9ACTO</name>
<evidence type="ECO:0000313" key="4">
    <source>
        <dbReference type="EMBL" id="VEG26752.1"/>
    </source>
</evidence>
<keyword evidence="1" id="KW-0479">Metal-binding</keyword>
<dbReference type="InterPro" id="IPR002762">
    <property type="entry name" value="CbiX-like"/>
</dbReference>
<dbReference type="Gene3D" id="3.40.50.1400">
    <property type="match status" value="2"/>
</dbReference>
<feature type="compositionally biased region" description="Pro residues" evidence="3">
    <location>
        <begin position="1"/>
        <end position="16"/>
    </location>
</feature>
<dbReference type="CDD" id="cd03416">
    <property type="entry name" value="CbiX_SirB_N"/>
    <property type="match status" value="1"/>
</dbReference>
<evidence type="ECO:0000256" key="2">
    <source>
        <dbReference type="ARBA" id="ARBA00023239"/>
    </source>
</evidence>
<dbReference type="AlphaFoldDB" id="A0A3S4R2E3"/>
<evidence type="ECO:0000256" key="1">
    <source>
        <dbReference type="ARBA" id="ARBA00022723"/>
    </source>
</evidence>
<keyword evidence="2 4" id="KW-0456">Lyase</keyword>
<dbReference type="PANTHER" id="PTHR33542">
    <property type="entry name" value="SIROHYDROCHLORIN FERROCHELATASE, CHLOROPLASTIC"/>
    <property type="match status" value="1"/>
</dbReference>
<dbReference type="Proteomes" id="UP000266895">
    <property type="component" value="Chromosome"/>
</dbReference>
<dbReference type="RefSeq" id="WP_126381869.1">
    <property type="nucleotide sequence ID" value="NZ_LR134350.1"/>
</dbReference>
<dbReference type="GO" id="GO:0046872">
    <property type="term" value="F:metal ion binding"/>
    <property type="evidence" value="ECO:0007669"/>
    <property type="project" value="UniProtKB-KW"/>
</dbReference>
<organism evidence="4 5">
    <name type="scientific">Actinomyces howellii</name>
    <dbReference type="NCBI Taxonomy" id="52771"/>
    <lineage>
        <taxon>Bacteria</taxon>
        <taxon>Bacillati</taxon>
        <taxon>Actinomycetota</taxon>
        <taxon>Actinomycetes</taxon>
        <taxon>Actinomycetales</taxon>
        <taxon>Actinomycetaceae</taxon>
        <taxon>Actinomyces</taxon>
    </lineage>
</organism>
<dbReference type="SUPFAM" id="SSF53800">
    <property type="entry name" value="Chelatase"/>
    <property type="match status" value="1"/>
</dbReference>
<dbReference type="EC" id="4.99.1.3" evidence="4"/>
<proteinExistence type="predicted"/>